<evidence type="ECO:0000313" key="10">
    <source>
        <dbReference type="Proteomes" id="UP001214250"/>
    </source>
</evidence>
<evidence type="ECO:0000259" key="3">
    <source>
        <dbReference type="Pfam" id="PF07624"/>
    </source>
</evidence>
<evidence type="ECO:0000259" key="4">
    <source>
        <dbReference type="Pfam" id="PF07626"/>
    </source>
</evidence>
<feature type="region of interest" description="Disordered" evidence="1">
    <location>
        <begin position="75"/>
        <end position="105"/>
    </location>
</feature>
<dbReference type="Proteomes" id="UP001214250">
    <property type="component" value="Chromosome 2"/>
</dbReference>
<keyword evidence="2" id="KW-0472">Membrane</keyword>
<dbReference type="InterPro" id="IPR013036">
    <property type="entry name" value="DUF1587"/>
</dbReference>
<sequence length="948" mass="107581">MIKFYCQHCEQKLSATKEIFGTNIQCPSCNNLILVPEAPEALSSEQIEAKATANEDLAISEEIENNNPIEDNIRLRKKRKKSFSTRSKTSINKSSLKPKSPTSKELIKKNKRPLPLILGILIVVLITGGFFFKEPISQALSENDLASAENDSDGSHSSELSSTNFSKDELLAQQDLILKIKPFMDKYCFECHNEKKQKGDIRLDTIDFKMTQHDAVYMWQDILDVLNVGEMPPKKSSQPHAQELANSISLITDQVLLARKRLSSTGGVIAMRHLNKREYYGSVEDLIGLKLPDHYLDDEISPRFDTNGADQFFSSRNYETYMNVGKEIMKQVMRSYSMGNSKAKKSKFQPGGRAYERQKKSLKKLDDTMALINSGASIEEIGLGDAGQVKLFKMRYEKAIAAPKKYLAIDLHKTGITSEFTERFARNVGLKPGARYIYRVHGMSKNDADIKVYVQNEEIGTLEFKASTKPQTYEFSFSTNTLDLRPKVGFTIGHLKGVYIEYEEIEGPFESKTSFAENLLQPIFKKKAPNNFELRQILTKFAERAFRHQAVDEEFIDALIGIYNSSKAAKKNEIDSLVTPLAMILSSPSFLYITESSSTQRVQLNQREFAIRMAYFLWSAPPDEELYKLARSNKLYNPDILKTQFKRMIQSPKAHQFIEGFINQWIGMERYDEVDLPNKLLGDFQQSARLELSEYFKVLVQENMPVDKFIDSNFVVVNQSLAKYYKIDGEFSGFQKVALPANNPRGGLLGQAAFHIMGSAAQRTSPSIRGTLIRETLLHDPPPHPPANVPEIDNTRKGQFTVRDLVKHHQELPQCSSCHAKIDPLGLGLENFDYLGRWRDSETIGADKKRVKGKKRSRGKKLAIDASGYLSENETFEDFAGFKKALLKNKAKLAESLYSSMLAYGIGREIEFIDEDEISQNLLALKKDNYPMRDLIFQLIASKTFRTK</sequence>
<evidence type="ECO:0000259" key="5">
    <source>
        <dbReference type="Pfam" id="PF07627"/>
    </source>
</evidence>
<dbReference type="InterPro" id="IPR011429">
    <property type="entry name" value="Cyt_c_Planctomycete-type"/>
</dbReference>
<feature type="domain" description="DUF1595" evidence="8">
    <location>
        <begin position="534"/>
        <end position="595"/>
    </location>
</feature>
<evidence type="ECO:0000313" key="9">
    <source>
        <dbReference type="EMBL" id="WDE99351.1"/>
    </source>
</evidence>
<reference evidence="9 10" key="1">
    <citation type="submission" date="2023-02" db="EMBL/GenBank/DDBJ databases">
        <title>Genome sequence of Lentisphaera profundi SAORIC-696.</title>
        <authorList>
            <person name="Kim e."/>
            <person name="Cho J.-C."/>
            <person name="Choi A."/>
            <person name="Kang I."/>
        </authorList>
    </citation>
    <scope>NUCLEOTIDE SEQUENCE [LARGE SCALE GENOMIC DNA]</scope>
    <source>
        <strain evidence="9 10">SAORIC-696</strain>
    </source>
</reference>
<dbReference type="Pfam" id="PF07626">
    <property type="entry name" value="PSD3"/>
    <property type="match status" value="1"/>
</dbReference>
<evidence type="ECO:0000259" key="7">
    <source>
        <dbReference type="Pfam" id="PF07635"/>
    </source>
</evidence>
<dbReference type="EMBL" id="CP117812">
    <property type="protein sequence ID" value="WDE99351.1"/>
    <property type="molecule type" value="Genomic_DNA"/>
</dbReference>
<proteinExistence type="predicted"/>
<dbReference type="InterPro" id="IPR013042">
    <property type="entry name" value="DUF1592"/>
</dbReference>
<organism evidence="9 10">
    <name type="scientific">Lentisphaera profundi</name>
    <dbReference type="NCBI Taxonomy" id="1658616"/>
    <lineage>
        <taxon>Bacteria</taxon>
        <taxon>Pseudomonadati</taxon>
        <taxon>Lentisphaerota</taxon>
        <taxon>Lentisphaeria</taxon>
        <taxon>Lentisphaerales</taxon>
        <taxon>Lentisphaeraceae</taxon>
        <taxon>Lentisphaera</taxon>
    </lineage>
</organism>
<dbReference type="Pfam" id="PF07631">
    <property type="entry name" value="PSD4"/>
    <property type="match status" value="1"/>
</dbReference>
<keyword evidence="2" id="KW-1133">Transmembrane helix</keyword>
<name>A0ABY7VYK2_9BACT</name>
<dbReference type="InterPro" id="IPR011478">
    <property type="entry name" value="DUF1585"/>
</dbReference>
<dbReference type="RefSeq" id="WP_274154209.1">
    <property type="nucleotide sequence ID" value="NZ_CP117812.1"/>
</dbReference>
<feature type="domain" description="DUF1588" evidence="5">
    <location>
        <begin position="745"/>
        <end position="842"/>
    </location>
</feature>
<feature type="domain" description="Cytochrome C Planctomycete-type" evidence="7">
    <location>
        <begin position="188"/>
        <end position="234"/>
    </location>
</feature>
<keyword evidence="2" id="KW-0812">Transmembrane</keyword>
<evidence type="ECO:0000259" key="6">
    <source>
        <dbReference type="Pfam" id="PF07631"/>
    </source>
</evidence>
<gene>
    <name evidence="9" type="ORF">PQO03_16060</name>
</gene>
<dbReference type="InterPro" id="IPR013039">
    <property type="entry name" value="DUF1588"/>
</dbReference>
<feature type="domain" description="DUF1592" evidence="6">
    <location>
        <begin position="604"/>
        <end position="727"/>
    </location>
</feature>
<dbReference type="Pfam" id="PF07637">
    <property type="entry name" value="PSD5"/>
    <property type="match status" value="1"/>
</dbReference>
<dbReference type="Pfam" id="PF07627">
    <property type="entry name" value="PSCyt3"/>
    <property type="match status" value="1"/>
</dbReference>
<accession>A0ABY7VYK2</accession>
<evidence type="ECO:0000256" key="2">
    <source>
        <dbReference type="SAM" id="Phobius"/>
    </source>
</evidence>
<dbReference type="InterPro" id="IPR013043">
    <property type="entry name" value="DUF1595"/>
</dbReference>
<dbReference type="Pfam" id="PF07624">
    <property type="entry name" value="PSD2"/>
    <property type="match status" value="1"/>
</dbReference>
<feature type="domain" description="DUF1587" evidence="4">
    <location>
        <begin position="272"/>
        <end position="333"/>
    </location>
</feature>
<dbReference type="Pfam" id="PF07635">
    <property type="entry name" value="PSCyt1"/>
    <property type="match status" value="1"/>
</dbReference>
<feature type="compositionally biased region" description="Low complexity" evidence="1">
    <location>
        <begin position="84"/>
        <end position="104"/>
    </location>
</feature>
<evidence type="ECO:0000256" key="1">
    <source>
        <dbReference type="SAM" id="MobiDB-lite"/>
    </source>
</evidence>
<evidence type="ECO:0000259" key="8">
    <source>
        <dbReference type="Pfam" id="PF07637"/>
    </source>
</evidence>
<feature type="transmembrane region" description="Helical" evidence="2">
    <location>
        <begin position="114"/>
        <end position="132"/>
    </location>
</feature>
<feature type="domain" description="DUF1585" evidence="3">
    <location>
        <begin position="874"/>
        <end position="945"/>
    </location>
</feature>
<protein>
    <submittedName>
        <fullName evidence="9">DUF1592 domain-containing protein</fullName>
    </submittedName>
</protein>
<keyword evidence="10" id="KW-1185">Reference proteome</keyword>